<keyword evidence="4" id="KW-0560">Oxidoreductase</keyword>
<evidence type="ECO:0000256" key="1">
    <source>
        <dbReference type="ARBA" id="ARBA00001962"/>
    </source>
</evidence>
<keyword evidence="9" id="KW-1185">Reference proteome</keyword>
<dbReference type="PANTHER" id="PTHR43756:SF5">
    <property type="entry name" value="CHOLINE MONOOXYGENASE, CHLOROPLASTIC"/>
    <property type="match status" value="1"/>
</dbReference>
<protein>
    <submittedName>
        <fullName evidence="8">Aromatic ring-hydroxylating dioxygenase subunit alpha</fullName>
    </submittedName>
</protein>
<gene>
    <name evidence="8" type="ORF">J4032_18525</name>
</gene>
<dbReference type="InterPro" id="IPR036922">
    <property type="entry name" value="Rieske_2Fe-2S_sf"/>
</dbReference>
<comment type="cofactor">
    <cofactor evidence="1">
        <name>Fe cation</name>
        <dbReference type="ChEBI" id="CHEBI:24875"/>
    </cofactor>
</comment>
<keyword evidence="6" id="KW-0411">Iron-sulfur</keyword>
<dbReference type="SUPFAM" id="SSF50022">
    <property type="entry name" value="ISP domain"/>
    <property type="match status" value="1"/>
</dbReference>
<evidence type="ECO:0000313" key="9">
    <source>
        <dbReference type="Proteomes" id="UP000828924"/>
    </source>
</evidence>
<evidence type="ECO:0000256" key="6">
    <source>
        <dbReference type="ARBA" id="ARBA00023014"/>
    </source>
</evidence>
<dbReference type="Gene3D" id="3.90.380.10">
    <property type="entry name" value="Naphthalene 1,2-dioxygenase Alpha Subunit, Chain A, domain 1"/>
    <property type="match status" value="2"/>
</dbReference>
<keyword evidence="5" id="KW-0408">Iron</keyword>
<evidence type="ECO:0000313" key="8">
    <source>
        <dbReference type="EMBL" id="UNM13220.1"/>
    </source>
</evidence>
<dbReference type="Pfam" id="PF00848">
    <property type="entry name" value="Ring_hydroxyl_A"/>
    <property type="match status" value="1"/>
</dbReference>
<name>A0ABY3WRN2_9ACTN</name>
<sequence>MTIDAAACTAALDRGETLPWSWYSDPAIAALEQERLFRRSWHYVGRTAQVAEPGQFFTCEAAGVPVVVTRDRTGTLNALVNVCRHRGAQVVHEDCGSRKTLRCFYHAWTYGLDGSLRKVPRGDREPSLDTTALGLHRASADTWGPFVFVHLDPQPAPLADTLGDLPALLADGGIDLTRMRFHSRVHYTIEANWKVAVENYLECYHCPVAHPGFSDVVDVSPDAYTLEVRPTFATHHGTVRATPRKTQYPVNGPVPAGQYHLLWPSLKANVHPGQPNLSLGPLHPTAPDRTTGYLDYFFGNDVDQDWITAMLAFDNQVGAQDTDLVESVHRGAASGAVERGRLLRNSEHTIEAFQRHVLNRLQET</sequence>
<reference evidence="8 9" key="1">
    <citation type="submission" date="2021-03" db="EMBL/GenBank/DDBJ databases">
        <title>Complete genome of Streptomyces formicae strain 1H-GS9 (DSM 100524).</title>
        <authorList>
            <person name="Atanasov K.E."/>
            <person name="Altabella T."/>
            <person name="Ferrer A."/>
        </authorList>
    </citation>
    <scope>NUCLEOTIDE SEQUENCE [LARGE SCALE GENOMIC DNA]</scope>
    <source>
        <strain evidence="8 9">1H-GS9</strain>
    </source>
</reference>
<organism evidence="8 9">
    <name type="scientific">Streptomyces formicae</name>
    <dbReference type="NCBI Taxonomy" id="1616117"/>
    <lineage>
        <taxon>Bacteria</taxon>
        <taxon>Bacillati</taxon>
        <taxon>Actinomycetota</taxon>
        <taxon>Actinomycetes</taxon>
        <taxon>Kitasatosporales</taxon>
        <taxon>Streptomycetaceae</taxon>
        <taxon>Streptomyces</taxon>
    </lineage>
</organism>
<dbReference type="Gene3D" id="2.102.10.10">
    <property type="entry name" value="Rieske [2Fe-2S] iron-sulphur domain"/>
    <property type="match status" value="1"/>
</dbReference>
<dbReference type="Pfam" id="PF00355">
    <property type="entry name" value="Rieske"/>
    <property type="match status" value="1"/>
</dbReference>
<accession>A0ABY3WRN2</accession>
<dbReference type="CDD" id="cd03469">
    <property type="entry name" value="Rieske_RO_Alpha_N"/>
    <property type="match status" value="1"/>
</dbReference>
<dbReference type="PRINTS" id="PR00090">
    <property type="entry name" value="RNGDIOXGNASE"/>
</dbReference>
<keyword evidence="3" id="KW-0479">Metal-binding</keyword>
<keyword evidence="8" id="KW-0223">Dioxygenase</keyword>
<keyword evidence="2" id="KW-0001">2Fe-2S</keyword>
<evidence type="ECO:0000259" key="7">
    <source>
        <dbReference type="PROSITE" id="PS51296"/>
    </source>
</evidence>
<dbReference type="InterPro" id="IPR017941">
    <property type="entry name" value="Rieske_2Fe-2S"/>
</dbReference>
<dbReference type="GO" id="GO:0051213">
    <property type="term" value="F:dioxygenase activity"/>
    <property type="evidence" value="ECO:0007669"/>
    <property type="project" value="UniProtKB-KW"/>
</dbReference>
<dbReference type="SUPFAM" id="SSF55961">
    <property type="entry name" value="Bet v1-like"/>
    <property type="match status" value="1"/>
</dbReference>
<dbReference type="Proteomes" id="UP000828924">
    <property type="component" value="Chromosome"/>
</dbReference>
<feature type="domain" description="Rieske" evidence="7">
    <location>
        <begin position="41"/>
        <end position="149"/>
    </location>
</feature>
<dbReference type="PANTHER" id="PTHR43756">
    <property type="entry name" value="CHOLINE MONOOXYGENASE, CHLOROPLASTIC"/>
    <property type="match status" value="1"/>
</dbReference>
<dbReference type="PROSITE" id="PS51296">
    <property type="entry name" value="RIESKE"/>
    <property type="match status" value="1"/>
</dbReference>
<dbReference type="InterPro" id="IPR001663">
    <property type="entry name" value="Rng_hydr_dOase-A"/>
</dbReference>
<dbReference type="InterPro" id="IPR015879">
    <property type="entry name" value="Ring_hydroxy_dOase_asu_C_dom"/>
</dbReference>
<dbReference type="RefSeq" id="WP_242331935.1">
    <property type="nucleotide sequence ID" value="NZ_CP071872.1"/>
</dbReference>
<evidence type="ECO:0000256" key="2">
    <source>
        <dbReference type="ARBA" id="ARBA00022714"/>
    </source>
</evidence>
<evidence type="ECO:0000256" key="3">
    <source>
        <dbReference type="ARBA" id="ARBA00022723"/>
    </source>
</evidence>
<evidence type="ECO:0000256" key="5">
    <source>
        <dbReference type="ARBA" id="ARBA00023004"/>
    </source>
</evidence>
<proteinExistence type="predicted"/>
<dbReference type="EMBL" id="CP071872">
    <property type="protein sequence ID" value="UNM13220.1"/>
    <property type="molecule type" value="Genomic_DNA"/>
</dbReference>
<evidence type="ECO:0000256" key="4">
    <source>
        <dbReference type="ARBA" id="ARBA00023002"/>
    </source>
</evidence>